<keyword evidence="8" id="KW-1185">Reference proteome</keyword>
<protein>
    <submittedName>
        <fullName evidence="7">Anthranilate phosphoribosyltransferase</fullName>
    </submittedName>
</protein>
<evidence type="ECO:0000259" key="5">
    <source>
        <dbReference type="Pfam" id="PF00591"/>
    </source>
</evidence>
<dbReference type="SUPFAM" id="SSF47648">
    <property type="entry name" value="Nucleoside phosphorylase/phosphoribosyltransferase N-terminal domain"/>
    <property type="match status" value="1"/>
</dbReference>
<name>A0ABW5PF67_9BACL</name>
<comment type="caution">
    <text evidence="7">The sequence shown here is derived from an EMBL/GenBank/DDBJ whole genome shotgun (WGS) entry which is preliminary data.</text>
</comment>
<gene>
    <name evidence="7" type="ORF">ACFSUF_09125</name>
</gene>
<dbReference type="InterPro" id="IPR017459">
    <property type="entry name" value="Glycosyl_Trfase_fam3_N_dom"/>
</dbReference>
<evidence type="ECO:0000259" key="6">
    <source>
        <dbReference type="Pfam" id="PF02885"/>
    </source>
</evidence>
<dbReference type="PANTHER" id="PTHR43285:SF2">
    <property type="entry name" value="ANTHRANILATE PHOSPHORIBOSYLTRANSFERASE"/>
    <property type="match status" value="1"/>
</dbReference>
<dbReference type="Gene3D" id="1.20.970.10">
    <property type="entry name" value="Transferase, Pyrimidine Nucleoside Phosphorylase, Chain C"/>
    <property type="match status" value="1"/>
</dbReference>
<dbReference type="Proteomes" id="UP001597541">
    <property type="component" value="Unassembled WGS sequence"/>
</dbReference>
<evidence type="ECO:0000313" key="8">
    <source>
        <dbReference type="Proteomes" id="UP001597541"/>
    </source>
</evidence>
<evidence type="ECO:0000313" key="7">
    <source>
        <dbReference type="EMBL" id="MFD2612582.1"/>
    </source>
</evidence>
<evidence type="ECO:0000256" key="4">
    <source>
        <dbReference type="ARBA" id="ARBA00023141"/>
    </source>
</evidence>
<keyword evidence="4" id="KW-0057">Aromatic amino acid biosynthesis</keyword>
<keyword evidence="3" id="KW-0028">Amino-acid biosynthesis</keyword>
<keyword evidence="1 7" id="KW-0328">Glycosyltransferase</keyword>
<dbReference type="InterPro" id="IPR005940">
    <property type="entry name" value="Anthranilate_Pribosyl_Tfrase"/>
</dbReference>
<dbReference type="Gene3D" id="3.40.1030.10">
    <property type="entry name" value="Nucleoside phosphorylase/phosphoribosyltransferase catalytic domain"/>
    <property type="match status" value="1"/>
</dbReference>
<proteinExistence type="predicted"/>
<dbReference type="RefSeq" id="WP_377602260.1">
    <property type="nucleotide sequence ID" value="NZ_JBHUME010000007.1"/>
</dbReference>
<dbReference type="Pfam" id="PF02885">
    <property type="entry name" value="Glycos_trans_3N"/>
    <property type="match status" value="1"/>
</dbReference>
<keyword evidence="3" id="KW-0822">Tryptophan biosynthesis</keyword>
<dbReference type="EMBL" id="JBHUME010000007">
    <property type="protein sequence ID" value="MFD2612582.1"/>
    <property type="molecule type" value="Genomic_DNA"/>
</dbReference>
<dbReference type="InterPro" id="IPR000312">
    <property type="entry name" value="Glycosyl_Trfase_fam3"/>
</dbReference>
<dbReference type="SUPFAM" id="SSF52418">
    <property type="entry name" value="Nucleoside phosphorylase/phosphoribosyltransferase catalytic domain"/>
    <property type="match status" value="1"/>
</dbReference>
<feature type="domain" description="Glycosyl transferase family 3 N-terminal" evidence="6">
    <location>
        <begin position="4"/>
        <end position="66"/>
    </location>
</feature>
<reference evidence="8" key="1">
    <citation type="journal article" date="2019" name="Int. J. Syst. Evol. Microbiol.">
        <title>The Global Catalogue of Microorganisms (GCM) 10K type strain sequencing project: providing services to taxonomists for standard genome sequencing and annotation.</title>
        <authorList>
            <consortium name="The Broad Institute Genomics Platform"/>
            <consortium name="The Broad Institute Genome Sequencing Center for Infectious Disease"/>
            <person name="Wu L."/>
            <person name="Ma J."/>
        </authorList>
    </citation>
    <scope>NUCLEOTIDE SEQUENCE [LARGE SCALE GENOMIC DNA]</scope>
    <source>
        <strain evidence="8">KCTC 3950</strain>
    </source>
</reference>
<evidence type="ECO:0000256" key="2">
    <source>
        <dbReference type="ARBA" id="ARBA00022679"/>
    </source>
</evidence>
<accession>A0ABW5PF67</accession>
<sequence>MKQWIKPLVPGNGHSRHLSYDEAVAAAHAIARGEASEAQTASLLTALRIRGESSAEAGAFADVFRKYIQPYASFSDSVYAVEGVRLKSHFPVETVVSLLLASVGIPIVLQGGVESAPDGGYTAGELLTELGWAEASSHSSWEEKFHFNRIGFLRSEQVCPPLAQLRAVQRQIGIPTIAESVERMLNPLQSRTLVTGVKDRNEAEPCELFSKAGFQSAIFIQGMDGSENLPLHKSSMVRRVTEGVEQTMVVDPLLLGFRREPLMKRTKKQQMEIFLRILQGHDAEELEVEREHIILNTGMRLVWFERVQTYEEGFMVARQLLQRREGEKRLALLTGAHSSAGISGTNRKAN</sequence>
<organism evidence="7 8">
    <name type="scientific">Paenibacillus gansuensis</name>
    <dbReference type="NCBI Taxonomy" id="306542"/>
    <lineage>
        <taxon>Bacteria</taxon>
        <taxon>Bacillati</taxon>
        <taxon>Bacillota</taxon>
        <taxon>Bacilli</taxon>
        <taxon>Bacillales</taxon>
        <taxon>Paenibacillaceae</taxon>
        <taxon>Paenibacillus</taxon>
    </lineage>
</organism>
<keyword evidence="2" id="KW-0808">Transferase</keyword>
<dbReference type="GO" id="GO:0016757">
    <property type="term" value="F:glycosyltransferase activity"/>
    <property type="evidence" value="ECO:0007669"/>
    <property type="project" value="UniProtKB-KW"/>
</dbReference>
<dbReference type="InterPro" id="IPR036320">
    <property type="entry name" value="Glycosyl_Trfase_fam3_N_dom_sf"/>
</dbReference>
<evidence type="ECO:0000256" key="1">
    <source>
        <dbReference type="ARBA" id="ARBA00022676"/>
    </source>
</evidence>
<dbReference type="PANTHER" id="PTHR43285">
    <property type="entry name" value="ANTHRANILATE PHOSPHORIBOSYLTRANSFERASE"/>
    <property type="match status" value="1"/>
</dbReference>
<dbReference type="InterPro" id="IPR035902">
    <property type="entry name" value="Nuc_phospho_transferase"/>
</dbReference>
<dbReference type="Pfam" id="PF00591">
    <property type="entry name" value="Glycos_transf_3"/>
    <property type="match status" value="1"/>
</dbReference>
<feature type="domain" description="Glycosyl transferase family 3" evidence="5">
    <location>
        <begin position="90"/>
        <end position="322"/>
    </location>
</feature>
<evidence type="ECO:0000256" key="3">
    <source>
        <dbReference type="ARBA" id="ARBA00022822"/>
    </source>
</evidence>